<gene>
    <name evidence="1" type="ORF">RQC66_27890</name>
</gene>
<protein>
    <recommendedName>
        <fullName evidence="3">Lipoprotein</fullName>
    </recommendedName>
</protein>
<dbReference type="EMBL" id="JAVTLL010000020">
    <property type="protein sequence ID" value="MDT7844543.1"/>
    <property type="molecule type" value="Genomic_DNA"/>
</dbReference>
<sequence length="432" mass="45744">MRYRNLLTLGTVVLLAGACTDTQGAAQRDDCVHVVDESTGRTSPACLPTAPESARVDRATPVFTHPTPVTNPLHPSSRVRQTIYGGQVDGSPFRTEVTVLPDPEPITWAGHTLPALAVQYVAYADGRIEEATVDWFAQADDGAVWYLGEDVSNYDDGVVRDTEGTWQAGKGGAPGAMIMPGQPRKGDVYRTENLPGVVFEEVRVTAVDQTVDGPYGKVEGAITVHELHMDGTTEDKVYAPGYGEFSTGGDGDLEAVSLAVPTDAKSDAEPGELGALEAAARAAQDGAVTAGDVRGVRAAWSAYRAVDDVPALLERQLTRDVGALEGDDPAGAALRVAQDVTDLRLRYEGVRKVDRERFAVWARQLGTDTRDGDAGAVAGDVSSLELVWERLGGGTYKDLEKARGAADRGDLREAGRIARTLGGPGFTAALAR</sequence>
<reference evidence="2" key="1">
    <citation type="submission" date="2023-07" db="EMBL/GenBank/DDBJ databases">
        <title>Draft genome sequence of the endophytic actinobacterium Streptomyces justiciae WPN32, a potential antibiotic producer.</title>
        <authorList>
            <person name="Yasawong M."/>
            <person name="Pana W."/>
            <person name="Ganta P."/>
            <person name="Santapan N."/>
            <person name="Songngamsuk T."/>
            <person name="Phatcharaharikarn M."/>
            <person name="Kerdtoob S."/>
            <person name="Nantapong N."/>
        </authorList>
    </citation>
    <scope>NUCLEOTIDE SEQUENCE [LARGE SCALE GENOMIC DNA]</scope>
    <source>
        <strain evidence="2">WPN32</strain>
    </source>
</reference>
<comment type="caution">
    <text evidence="1">The sequence shown here is derived from an EMBL/GenBank/DDBJ whole genome shotgun (WGS) entry which is preliminary data.</text>
</comment>
<keyword evidence="2" id="KW-1185">Reference proteome</keyword>
<name>A0ABU3LZF7_9ACTN</name>
<accession>A0ABU3LZF7</accession>
<evidence type="ECO:0000313" key="1">
    <source>
        <dbReference type="EMBL" id="MDT7844543.1"/>
    </source>
</evidence>
<organism evidence="1 2">
    <name type="scientific">Streptomyces justiciae</name>
    <dbReference type="NCBI Taxonomy" id="2780140"/>
    <lineage>
        <taxon>Bacteria</taxon>
        <taxon>Bacillati</taxon>
        <taxon>Actinomycetota</taxon>
        <taxon>Actinomycetes</taxon>
        <taxon>Kitasatosporales</taxon>
        <taxon>Streptomycetaceae</taxon>
        <taxon>Streptomyces</taxon>
    </lineage>
</organism>
<proteinExistence type="predicted"/>
<dbReference type="RefSeq" id="WP_314204267.1">
    <property type="nucleotide sequence ID" value="NZ_JAVTLL010000020.1"/>
</dbReference>
<evidence type="ECO:0000313" key="2">
    <source>
        <dbReference type="Proteomes" id="UP001257948"/>
    </source>
</evidence>
<evidence type="ECO:0008006" key="3">
    <source>
        <dbReference type="Google" id="ProtNLM"/>
    </source>
</evidence>
<dbReference type="PROSITE" id="PS51257">
    <property type="entry name" value="PROKAR_LIPOPROTEIN"/>
    <property type="match status" value="1"/>
</dbReference>
<dbReference type="Proteomes" id="UP001257948">
    <property type="component" value="Unassembled WGS sequence"/>
</dbReference>